<evidence type="ECO:0000313" key="2">
    <source>
        <dbReference type="Proteomes" id="UP000653002"/>
    </source>
</evidence>
<protein>
    <submittedName>
        <fullName evidence="1">Uncharacterized protein</fullName>
    </submittedName>
</protein>
<dbReference type="Proteomes" id="UP000653002">
    <property type="component" value="Unassembled WGS sequence"/>
</dbReference>
<dbReference type="EMBL" id="JAABFR010001238">
    <property type="protein sequence ID" value="MBD4337327.1"/>
    <property type="molecule type" value="Genomic_DNA"/>
</dbReference>
<feature type="non-terminal residue" evidence="1">
    <location>
        <position position="1"/>
    </location>
</feature>
<proteinExistence type="predicted"/>
<name>A0A8I0H7S2_XANCI</name>
<dbReference type="AlphaFoldDB" id="A0A8I0H7S2"/>
<feature type="non-terminal residue" evidence="1">
    <location>
        <position position="75"/>
    </location>
</feature>
<comment type="caution">
    <text evidence="1">The sequence shown here is derived from an EMBL/GenBank/DDBJ whole genome shotgun (WGS) entry which is preliminary data.</text>
</comment>
<accession>A0A8I0H7S2</accession>
<gene>
    <name evidence="1" type="ORF">GUH15_14935</name>
</gene>
<sequence length="75" mass="8138">TADIDDAGLRALVRDEMLTTKLGVPFRTLAQGSNIAFTSLWDNYPDSLSIPLSGRASHAYLMIAGSTNHMQCRIA</sequence>
<evidence type="ECO:0000313" key="1">
    <source>
        <dbReference type="EMBL" id="MBD4337327.1"/>
    </source>
</evidence>
<reference evidence="1" key="1">
    <citation type="submission" date="2020-01" db="EMBL/GenBank/DDBJ databases">
        <authorList>
            <person name="Richard D."/>
        </authorList>
    </citation>
    <scope>NUCLEOTIDE SEQUENCE</scope>
    <source>
        <strain evidence="1">JP541</strain>
    </source>
</reference>
<organism evidence="1 2">
    <name type="scientific">Xanthomonas citri pv. citri</name>
    <dbReference type="NCBI Taxonomy" id="611301"/>
    <lineage>
        <taxon>Bacteria</taxon>
        <taxon>Pseudomonadati</taxon>
        <taxon>Pseudomonadota</taxon>
        <taxon>Gammaproteobacteria</taxon>
        <taxon>Lysobacterales</taxon>
        <taxon>Lysobacteraceae</taxon>
        <taxon>Xanthomonas</taxon>
    </lineage>
</organism>